<dbReference type="EMBL" id="JBHTMU010000031">
    <property type="protein sequence ID" value="MFD1343796.1"/>
    <property type="molecule type" value="Genomic_DNA"/>
</dbReference>
<keyword evidence="3" id="KW-1185">Reference proteome</keyword>
<dbReference type="PIRSF" id="PIRSF032131">
    <property type="entry name" value="UCP032131"/>
    <property type="match status" value="1"/>
</dbReference>
<comment type="caution">
    <text evidence="2">The sequence shown here is derived from an EMBL/GenBank/DDBJ whole genome shotgun (WGS) entry which is preliminary data.</text>
</comment>
<dbReference type="RefSeq" id="WP_386805051.1">
    <property type="nucleotide sequence ID" value="NZ_JBHTMU010000031.1"/>
</dbReference>
<evidence type="ECO:0000313" key="3">
    <source>
        <dbReference type="Proteomes" id="UP001597135"/>
    </source>
</evidence>
<gene>
    <name evidence="2" type="ORF">ACFQ4E_15320</name>
</gene>
<feature type="region of interest" description="Disordered" evidence="1">
    <location>
        <begin position="50"/>
        <end position="71"/>
    </location>
</feature>
<dbReference type="Pfam" id="PF06676">
    <property type="entry name" value="DUF1178"/>
    <property type="match status" value="1"/>
</dbReference>
<protein>
    <submittedName>
        <fullName evidence="2">DUF1178 family protein</fullName>
    </submittedName>
</protein>
<evidence type="ECO:0000313" key="2">
    <source>
        <dbReference type="EMBL" id="MFD1343796.1"/>
    </source>
</evidence>
<name>A0ABW3ZKW5_9RHOB</name>
<reference evidence="3" key="1">
    <citation type="journal article" date="2019" name="Int. J. Syst. Evol. Microbiol.">
        <title>The Global Catalogue of Microorganisms (GCM) 10K type strain sequencing project: providing services to taxonomists for standard genome sequencing and annotation.</title>
        <authorList>
            <consortium name="The Broad Institute Genomics Platform"/>
            <consortium name="The Broad Institute Genome Sequencing Center for Infectious Disease"/>
            <person name="Wu L."/>
            <person name="Ma J."/>
        </authorList>
    </citation>
    <scope>NUCLEOTIDE SEQUENCE [LARGE SCALE GENOMIC DNA]</scope>
    <source>
        <strain evidence="3">CCUG 62953</strain>
    </source>
</reference>
<sequence>MISYSLRCAEGHSFDSWFASSDAYDSLAAAGHVTCAVCGSDKVEKELMTPRVGKSDTAATKTPLSAPKSPAEQAIAKLRAEVEKTSDYVGTNFAREARAIHEGSAEERPIWGEARREDAKKLIEDGIPVAPLPFRPTRKSN</sequence>
<dbReference type="InterPro" id="IPR009562">
    <property type="entry name" value="DUF1178"/>
</dbReference>
<evidence type="ECO:0000256" key="1">
    <source>
        <dbReference type="SAM" id="MobiDB-lite"/>
    </source>
</evidence>
<proteinExistence type="predicted"/>
<accession>A0ABW3ZKW5</accession>
<dbReference type="Proteomes" id="UP001597135">
    <property type="component" value="Unassembled WGS sequence"/>
</dbReference>
<organism evidence="2 3">
    <name type="scientific">Litorisediminicola beolgyonensis</name>
    <dbReference type="NCBI Taxonomy" id="1173614"/>
    <lineage>
        <taxon>Bacteria</taxon>
        <taxon>Pseudomonadati</taxon>
        <taxon>Pseudomonadota</taxon>
        <taxon>Alphaproteobacteria</taxon>
        <taxon>Rhodobacterales</taxon>
        <taxon>Paracoccaceae</taxon>
        <taxon>Litorisediminicola</taxon>
    </lineage>
</organism>